<evidence type="ECO:0000259" key="10">
    <source>
        <dbReference type="Pfam" id="PF00768"/>
    </source>
</evidence>
<evidence type="ECO:0000256" key="8">
    <source>
        <dbReference type="PIRSR" id="PIRSR618044-2"/>
    </source>
</evidence>
<dbReference type="SUPFAM" id="SSF56601">
    <property type="entry name" value="beta-lactamase/transpeptidase-like"/>
    <property type="match status" value="1"/>
</dbReference>
<keyword evidence="5" id="KW-0573">Peptidoglycan synthesis</keyword>
<dbReference type="GO" id="GO:0009002">
    <property type="term" value="F:serine-type D-Ala-D-Ala carboxypeptidase activity"/>
    <property type="evidence" value="ECO:0007669"/>
    <property type="project" value="InterPro"/>
</dbReference>
<evidence type="ECO:0000313" key="11">
    <source>
        <dbReference type="EMBL" id="MBB2190046.1"/>
    </source>
</evidence>
<dbReference type="PANTHER" id="PTHR21581">
    <property type="entry name" value="D-ALANYL-D-ALANINE CARBOXYPEPTIDASE"/>
    <property type="match status" value="1"/>
</dbReference>
<dbReference type="InterPro" id="IPR018044">
    <property type="entry name" value="Peptidase_S11"/>
</dbReference>
<dbReference type="Proteomes" id="UP000555756">
    <property type="component" value="Unassembled WGS sequence"/>
</dbReference>
<evidence type="ECO:0000256" key="7">
    <source>
        <dbReference type="PIRSR" id="PIRSR618044-1"/>
    </source>
</evidence>
<comment type="caution">
    <text evidence="11">The sequence shown here is derived from an EMBL/GenBank/DDBJ whole genome shotgun (WGS) entry which is preliminary data.</text>
</comment>
<keyword evidence="3" id="KW-0378">Hydrolase</keyword>
<evidence type="ECO:0000256" key="5">
    <source>
        <dbReference type="ARBA" id="ARBA00022984"/>
    </source>
</evidence>
<keyword evidence="6" id="KW-0961">Cell wall biogenesis/degradation</keyword>
<dbReference type="InterPro" id="IPR012338">
    <property type="entry name" value="Beta-lactam/transpept-like"/>
</dbReference>
<dbReference type="GO" id="GO:0006508">
    <property type="term" value="P:proteolysis"/>
    <property type="evidence" value="ECO:0007669"/>
    <property type="project" value="InterPro"/>
</dbReference>
<dbReference type="GO" id="GO:0009252">
    <property type="term" value="P:peptidoglycan biosynthetic process"/>
    <property type="evidence" value="ECO:0007669"/>
    <property type="project" value="UniProtKB-KW"/>
</dbReference>
<dbReference type="AlphaFoldDB" id="A0A7W4JSE3"/>
<dbReference type="PANTHER" id="PTHR21581:SF6">
    <property type="entry name" value="TRAFFICKING PROTEIN PARTICLE COMPLEX SUBUNIT 12"/>
    <property type="match status" value="1"/>
</dbReference>
<accession>A0A7W4JSE3</accession>
<comment type="similarity">
    <text evidence="1 9">Belongs to the peptidase S11 family.</text>
</comment>
<feature type="active site" description="Acyl-ester intermediate" evidence="7">
    <location>
        <position position="128"/>
    </location>
</feature>
<keyword evidence="12" id="KW-1185">Reference proteome</keyword>
<feature type="binding site" evidence="8">
    <location>
        <position position="291"/>
    </location>
    <ligand>
        <name>substrate</name>
    </ligand>
</feature>
<keyword evidence="4" id="KW-0133">Cell shape</keyword>
<dbReference type="Gene3D" id="3.40.710.10">
    <property type="entry name" value="DD-peptidase/beta-lactamase superfamily"/>
    <property type="match status" value="1"/>
</dbReference>
<reference evidence="11 12" key="1">
    <citation type="submission" date="2020-04" db="EMBL/GenBank/DDBJ databases">
        <title>Description of novel Gluconacetobacter.</title>
        <authorList>
            <person name="Sombolestani A."/>
        </authorList>
    </citation>
    <scope>NUCLEOTIDE SEQUENCE [LARGE SCALE GENOMIC DNA]</scope>
    <source>
        <strain evidence="11 12">LMG 21311</strain>
    </source>
</reference>
<evidence type="ECO:0000313" key="12">
    <source>
        <dbReference type="Proteomes" id="UP000555756"/>
    </source>
</evidence>
<dbReference type="InterPro" id="IPR001967">
    <property type="entry name" value="Peptidase_S11_N"/>
</dbReference>
<dbReference type="GO" id="GO:0008360">
    <property type="term" value="P:regulation of cell shape"/>
    <property type="evidence" value="ECO:0007669"/>
    <property type="project" value="UniProtKB-KW"/>
</dbReference>
<evidence type="ECO:0000256" key="6">
    <source>
        <dbReference type="ARBA" id="ARBA00023316"/>
    </source>
</evidence>
<dbReference type="Pfam" id="PF00768">
    <property type="entry name" value="Peptidase_S11"/>
    <property type="match status" value="1"/>
</dbReference>
<proteinExistence type="inferred from homology"/>
<organism evidence="11 12">
    <name type="scientific">Gluconacetobacter azotocaptans</name>
    <dbReference type="NCBI Taxonomy" id="142834"/>
    <lineage>
        <taxon>Bacteria</taxon>
        <taxon>Pseudomonadati</taxon>
        <taxon>Pseudomonadota</taxon>
        <taxon>Alphaproteobacteria</taxon>
        <taxon>Acetobacterales</taxon>
        <taxon>Acetobacteraceae</taxon>
        <taxon>Gluconacetobacter</taxon>
    </lineage>
</organism>
<sequence length="422" mass="45330">MDRWPRGKRLHFLSVIVVSSGRVPEIDHKVDIRCGSGDGGTVVADCSRGDEKQGWFARVRYVASRPFGRGRAIRLSLGLSAGWFAALAGGVHQARAQYVGQVSSIVMDARTGAVLSQSNPDLQRYPASLTKLMTLYLAFKGLRSGQVSLDQPVPVSAHAASMEPSKLGLVPGSYLTVEQAVLGLVTKSANDAACALGELLGGGDEDRFADVMTRQARALGMTSTTFRNASGLPNGEQVTSARDLAILTRQIIAEFPEYYHYFAVPAFYFHGRQVPNHDPMLRFYPGADGLKTGYTADAGRNLVTSAIRENVRLIGVVLGARTNPQRSAMMAGLLDDGFRQEGVADVPRTLVLARGRSRHGRAAIMLAAAARSANAGPDQVAELPLSPHHHVLSRRGHGHVPAHVRMVAAGHAVHRRHGHNHG</sequence>
<name>A0A7W4JSE3_9PROT</name>
<gene>
    <name evidence="11" type="ORF">HLH34_08695</name>
</gene>
<evidence type="ECO:0000256" key="9">
    <source>
        <dbReference type="RuleBase" id="RU004016"/>
    </source>
</evidence>
<evidence type="ECO:0000256" key="2">
    <source>
        <dbReference type="ARBA" id="ARBA00022729"/>
    </source>
</evidence>
<evidence type="ECO:0000256" key="3">
    <source>
        <dbReference type="ARBA" id="ARBA00022801"/>
    </source>
</evidence>
<protein>
    <submittedName>
        <fullName evidence="11">D-alanyl-D-alanine carboxypeptidase</fullName>
    </submittedName>
</protein>
<feature type="domain" description="Peptidase S11 D-alanyl-D-alanine carboxypeptidase A N-terminal" evidence="10">
    <location>
        <begin position="101"/>
        <end position="322"/>
    </location>
</feature>
<keyword evidence="11" id="KW-0645">Protease</keyword>
<feature type="active site" evidence="7">
    <location>
        <position position="188"/>
    </location>
</feature>
<dbReference type="GO" id="GO:0071555">
    <property type="term" value="P:cell wall organization"/>
    <property type="evidence" value="ECO:0007669"/>
    <property type="project" value="UniProtKB-KW"/>
</dbReference>
<evidence type="ECO:0000256" key="4">
    <source>
        <dbReference type="ARBA" id="ARBA00022960"/>
    </source>
</evidence>
<dbReference type="EMBL" id="JABEQF010000005">
    <property type="protein sequence ID" value="MBB2190046.1"/>
    <property type="molecule type" value="Genomic_DNA"/>
</dbReference>
<keyword evidence="2" id="KW-0732">Signal</keyword>
<feature type="active site" description="Proton acceptor" evidence="7">
    <location>
        <position position="131"/>
    </location>
</feature>
<dbReference type="PRINTS" id="PR00725">
    <property type="entry name" value="DADACBPTASE1"/>
</dbReference>
<keyword evidence="11" id="KW-0121">Carboxypeptidase</keyword>
<evidence type="ECO:0000256" key="1">
    <source>
        <dbReference type="ARBA" id="ARBA00007164"/>
    </source>
</evidence>